<evidence type="ECO:0000313" key="4">
    <source>
        <dbReference type="EMBL" id="PQJ71745.1"/>
    </source>
</evidence>
<feature type="region of interest" description="Disordered" evidence="2">
    <location>
        <begin position="954"/>
        <end position="975"/>
    </location>
</feature>
<evidence type="ECO:0000313" key="5">
    <source>
        <dbReference type="Proteomes" id="UP000247345"/>
    </source>
</evidence>
<dbReference type="EMBL" id="MSCK01000001">
    <property type="protein sequence ID" value="PQJ71745.1"/>
    <property type="molecule type" value="Genomic_DNA"/>
</dbReference>
<comment type="caution">
    <text evidence="4">The sequence shown here is derived from an EMBL/GenBank/DDBJ whole genome shotgun (WGS) entry which is preliminary data.</text>
</comment>
<organism evidence="4 5">
    <name type="scientific">Polaribacter butkevichii</name>
    <dbReference type="NCBI Taxonomy" id="218490"/>
    <lineage>
        <taxon>Bacteria</taxon>
        <taxon>Pseudomonadati</taxon>
        <taxon>Bacteroidota</taxon>
        <taxon>Flavobacteriia</taxon>
        <taxon>Flavobacteriales</taxon>
        <taxon>Flavobacteriaceae</taxon>
    </lineage>
</organism>
<feature type="compositionally biased region" description="Low complexity" evidence="2">
    <location>
        <begin position="1030"/>
        <end position="1042"/>
    </location>
</feature>
<feature type="region of interest" description="Disordered" evidence="2">
    <location>
        <begin position="1201"/>
        <end position="1223"/>
    </location>
</feature>
<feature type="compositionally biased region" description="Polar residues" evidence="2">
    <location>
        <begin position="1108"/>
        <end position="1123"/>
    </location>
</feature>
<feature type="signal peptide" evidence="3">
    <location>
        <begin position="1"/>
        <end position="41"/>
    </location>
</feature>
<feature type="compositionally biased region" description="Basic and acidic residues" evidence="2">
    <location>
        <begin position="1404"/>
        <end position="1416"/>
    </location>
</feature>
<feature type="region of interest" description="Disordered" evidence="2">
    <location>
        <begin position="1354"/>
        <end position="1419"/>
    </location>
</feature>
<gene>
    <name evidence="4" type="ORF">BTO14_00095</name>
</gene>
<dbReference type="OrthoDB" id="2582440at2"/>
<dbReference type="PANTHER" id="PTHR10199:SF100">
    <property type="entry name" value="THROMBOSPONDIN, ISOFORM A"/>
    <property type="match status" value="1"/>
</dbReference>
<dbReference type="SUPFAM" id="SSF103647">
    <property type="entry name" value="TSP type-3 repeat"/>
    <property type="match status" value="2"/>
</dbReference>
<dbReference type="InterPro" id="IPR026444">
    <property type="entry name" value="Secre_tail"/>
</dbReference>
<feature type="region of interest" description="Disordered" evidence="2">
    <location>
        <begin position="1091"/>
        <end position="1174"/>
    </location>
</feature>
<dbReference type="InterPro" id="IPR028974">
    <property type="entry name" value="TSP_type-3_rpt"/>
</dbReference>
<dbReference type="PANTHER" id="PTHR10199">
    <property type="entry name" value="THROMBOSPONDIN"/>
    <property type="match status" value="1"/>
</dbReference>
<dbReference type="NCBIfam" id="TIGR04183">
    <property type="entry name" value="Por_Secre_tail"/>
    <property type="match status" value="1"/>
</dbReference>
<evidence type="ECO:0008006" key="6">
    <source>
        <dbReference type="Google" id="ProtNLM"/>
    </source>
</evidence>
<keyword evidence="5" id="KW-1185">Reference proteome</keyword>
<feature type="compositionally biased region" description="Basic and acidic residues" evidence="2">
    <location>
        <begin position="1095"/>
        <end position="1107"/>
    </location>
</feature>
<dbReference type="GO" id="GO:0005509">
    <property type="term" value="F:calcium ion binding"/>
    <property type="evidence" value="ECO:0007669"/>
    <property type="project" value="InterPro"/>
</dbReference>
<feature type="region of interest" description="Disordered" evidence="2">
    <location>
        <begin position="1002"/>
        <end position="1042"/>
    </location>
</feature>
<feature type="compositionally biased region" description="Polar residues" evidence="2">
    <location>
        <begin position="960"/>
        <end position="969"/>
    </location>
</feature>
<reference evidence="4 5" key="1">
    <citation type="submission" date="2016-12" db="EMBL/GenBank/DDBJ databases">
        <title>Trade-off between light-utilization and light-protection in marine flavobacteria.</title>
        <authorList>
            <person name="Kumagai Y."/>
            <person name="Yoshizawa S."/>
            <person name="Kogure K."/>
            <person name="Iwasaki W."/>
        </authorList>
    </citation>
    <scope>NUCLEOTIDE SEQUENCE [LARGE SCALE GENOMIC DNA]</scope>
    <source>
        <strain evidence="4 5">KCTC 12100</strain>
    </source>
</reference>
<accession>A0A2P6CA06</accession>
<proteinExistence type="predicted"/>
<evidence type="ECO:0000256" key="2">
    <source>
        <dbReference type="SAM" id="MobiDB-lite"/>
    </source>
</evidence>
<feature type="region of interest" description="Disordered" evidence="2">
    <location>
        <begin position="1467"/>
        <end position="1493"/>
    </location>
</feature>
<dbReference type="RefSeq" id="WP_105047409.1">
    <property type="nucleotide sequence ID" value="NZ_CP150661.1"/>
</dbReference>
<feature type="chain" id="PRO_5015105367" description="DUF11 domain-containing protein" evidence="3">
    <location>
        <begin position="42"/>
        <end position="2586"/>
    </location>
</feature>
<evidence type="ECO:0000256" key="3">
    <source>
        <dbReference type="SAM" id="SignalP"/>
    </source>
</evidence>
<keyword evidence="1 3" id="KW-0732">Signal</keyword>
<sequence length="2586" mass="277413">MKKTTFQVCEFGEIQRLLKNKTKSTLLLVALLFTSSFIVNAQVVPADTNDNISFYKKFSGANLTYKQIGNSEIKYNINSTDFSICAKNNGAATSANLALPADAVIKAAYIQWFALVKHGRTNPNITSYAPLKTSIPVTFPNGTKKTINKIKSYRESVPFIGLDLKYEGYLADITADVLALSNPAGTYTADIILNNDYDALKGACAYAQENVRAWQMVVVYESPTDEGGINQVYLYDGLKGFLGETIKIPVDGYKVHSGDTAGSISVASLQGSPNLNGEFINSSDAAFGSFPPDFANSGGVSNPAPGTNAIAGSPYGGWDIDVVNSNFTPGTTSLELSAGSTGDLILFDLFVLKIPTGGLVVTKKTTTPNVNIGENGTYEITLTNTTNVDLKGITAQDILPTGFTYAATANLVLNKATQTATTTPSKGDTTLNWGTFDINGKGSVTIIFDVTVSDTEPIGTYHNTATASVSSPSDTVITNYDGSNSDEDITVGNRCDALSSGNLDTDGDGISDICDLDDDNDGILDVDENICGNSGTPLLIEDFGVGNATTSSPLPVGASTNYTYLEQKNPRSNDTTRDLQDDFYAVFNNIPASASWANEKWQTIGDHTSGSLTPTRDNMLMVNAGKTLDIIYQRTITGVATDALLDVSFWVLNLDVDNAINDDPKRVLPNIQIELWQNGALLGPAVNTGNITREKAGSSTAWKYYKTIAPLKTLNSSDITVIIRNNTKATDGNDLAIDDILVRQLCNTDSDGDGIPNSLDLDSDNDGIPDVIETGGIDNNHDGMADGSVGNTPSTNGIPNTANTGNPLTSTDNDGIPDYIDIDADNDGIPDNIEVQTTANYIAPSGVGTAITDNNNNGIDDNFEVAGKVFIPVDTDGDKIPDYLDPDSDNDGILDIAENGDPQNVVSTIDTDGDGLDDAFDDNNDNPNTGFTINDGVSPYNKVTNLFTLENSFGDEDNDFNPNNPSTGNLDYRDIRDNDKDGIADSIDLDDDNDGIPDTLENGGNIAEGDEDGDGIPNYLDTHDDGNGDGTTTNYTDNDGNGIPDVYDNDGDGIPNHFDLDSDNDGIPDIIEAGGIDSDGNGKVDDINTNGTLINDKDKDGLDDRYDTNVTGGTNGNAITNPDSDGDGIPNTQDLDADNDGIPDLVEAGGTDTNGDGKVDNINTDGSLKNDTDNDGFDDLVDGDVGQLGTPNNKDNALIITGSTDANNDGKPDTYTTGDTDGDSIPNHIDLDSDNDGIPDLVEAGGIDTDGNGIVDNIQPNGTLINDIDNDGFDDAIDGNVNGTNNQNNALIVTGADTNGDGKPNTYPNGDTDNDGILDNLDLDADNDGIPDLIEAGGIDTDGNGMVDNITSNGKLSNDTDNDGFDDAVDGKVTGTSNNKDNALIVTGTDTDNDGKPNSYDTGDSDKDGIPNHVDLDSDNDGIVDLIEAGGTDANRDGKTDNINANGKLLADTDNDGFDDNVKNTPLLITGPDTDSDGKPNSYVKGDADSDGKPNFIDIDADDDGIPDNIEGQTTSAYKKPSGVGNAIIDNNHNGIDDNYESGAIIGLIPENTDGDADANYLPDYLDTDTDNDGIPDIAENGDPQDTLLINAGKLKDTDGDGLNDAFDDNLDNSNNGFTVNDGLTPNKTVEDLLSLRNSFGDTDNDFDPNNPATGNLDYRDVPTAANAMITQVYQFGTERWIEITNIGDSTIPANTINVQLYKDKTIGQIDALTNVNPDAEGLVDSELKAGESILFKNNKNKITHLGTATIIEDNQLTDFDGANDVLTLSSARGIYSWANRYDVASNIANNTSVVRIDDATTPNKNYNASKWINFIDDAIETYQSGYNIADADPKRHSQDPLISEITTSDLKANTLLGLHKVDKTTTNVDGSWDNGFPDRSRSVVVDENYNHSNSRLSARKLEVKKGKELRVTDNLLVVTNDIVLNGDIRLTGSTSQLIQTHKSASKVSGDGKLFVDQNSEVDSKYRYNYMSSPVTTVGKDTYSIATVLKDGTIPNNPKDIKFVTGYDGSAGTNGISLADYWIYTYAADSNNRSNWIHKYRSGTIHKGDGYTFKGPGKEQNYTFTGTPNDGEFYTNSQINAGQSYLIGNPFPSALNARKFIDDNNSTISTLYFWQHVAETNASGLAGHNFGGYIGGYATQNTTMATAANYGKGQPVNSTLEAEDASEVTGIILPIGIGTGKYEVSMNFNDQITFSNVPSGVDSLRIKYRALGNKNLKIKINNIEKGEFTFPSTANGLLVPYKEIKLAMCIEAGSEIKLTSSSNSLNPIFIDNIILKDEDGQTACTPNTGGHEYDSKYKTPEPYIAIAQGFFVVGHNTGKIVFNNSQREYKTEGEGKSIFLRSNKKVSKEKSFNTELPILKLGMNYSNTIGSTLHRQIGISFYKGNSFAYEKEFDSQMYGINPTDFYWKFPNDDTSYVIAGVQEISKNLEVPLEVVVSKNSVITIVIDEINNINQNIFIKDKLTGRTQQINNTSASFQLKTGTYTDRFVLAFTAEESALSLEDDILAKQTSIFADNKNHNIVISKNQEVNINNVELYDILGKKVILWSIKDQKETYQLEIKKQIPTGVYIVKLNTDKGIMNKKIVIE</sequence>
<evidence type="ECO:0000256" key="1">
    <source>
        <dbReference type="ARBA" id="ARBA00022729"/>
    </source>
</evidence>
<dbReference type="Proteomes" id="UP000247345">
    <property type="component" value="Unassembled WGS sequence"/>
</dbReference>
<protein>
    <recommendedName>
        <fullName evidence="6">DUF11 domain-containing protein</fullName>
    </recommendedName>
</protein>
<name>A0A2P6CA06_9FLAO</name>
<dbReference type="Gene3D" id="4.10.1080.10">
    <property type="entry name" value="TSP type-3 repeat"/>
    <property type="match status" value="1"/>
</dbReference>